<comment type="similarity">
    <text evidence="1">Belongs to the amidase family.</text>
</comment>
<dbReference type="AlphaFoldDB" id="G5KGK2"/>
<dbReference type="NCBIfam" id="NF005099">
    <property type="entry name" value="PRK06529.1"/>
    <property type="match status" value="1"/>
</dbReference>
<evidence type="ECO:0000256" key="1">
    <source>
        <dbReference type="ARBA" id="ARBA00009199"/>
    </source>
</evidence>
<dbReference type="InterPro" id="IPR000120">
    <property type="entry name" value="Amidase"/>
</dbReference>
<reference evidence="3 4" key="1">
    <citation type="journal article" date="2014" name="Int. J. Syst. Evol. Microbiol.">
        <title>Phylogenomics and the dynamic genome evolution of the genus Streptococcus.</title>
        <authorList>
            <consortium name="The Broad Institute Genome Sequencing Platform"/>
            <person name="Richards V.P."/>
            <person name="Palmer S.R."/>
            <person name="Pavinski Bitar P.D."/>
            <person name="Qin X."/>
            <person name="Weinstock G.M."/>
            <person name="Highlander S.K."/>
            <person name="Town C.D."/>
            <person name="Burne R.A."/>
            <person name="Stanhope M.J."/>
        </authorList>
    </citation>
    <scope>NUCLEOTIDE SEQUENCE [LARGE SCALE GENOMIC DNA]</scope>
    <source>
        <strain evidence="3 4">2285-97</strain>
    </source>
</reference>
<dbReference type="InterPro" id="IPR023631">
    <property type="entry name" value="Amidase_dom"/>
</dbReference>
<gene>
    <name evidence="3" type="ORF">STRUR_1325</name>
</gene>
<comment type="caution">
    <text evidence="3">The sequence shown here is derived from an EMBL/GenBank/DDBJ whole genome shotgun (WGS) entry which is preliminary data.</text>
</comment>
<dbReference type="Proteomes" id="UP000005388">
    <property type="component" value="Unassembled WGS sequence"/>
</dbReference>
<keyword evidence="3" id="KW-0378">Hydrolase</keyword>
<sequence>MNFKDATEMAEAVRTHQVSATELVYDVISKVEKVNSKINAITSERYEKAIAESRKRVYTDQPFAGVPIFLKDLGQNLKGDHLTSGSQLFKDHLATKTDHYVKRLEELGFLFLGRTNTPEFGFKNISDSQLNGLVNLPDDVTRNAGGSSGGAAALVSSGCLPISAASDGGGSIRIPASFNGLIGLKPSRGRIPTGPDSYRAWQGASVHFALTKSVRDTKNLLYYLQDCQYLSPYTLPKISYEELFSPLDRYLKIGMVNVNPDGSSIPKDAQKALEEAKHFLERNGHKVSILDKAPVDNIALIKNYYQMNGVETAAMFDQISLALGREMTKDDMEIMTWAIYQCGQQIKAKTYSQLLDQWDIFHQEMSDFYHDYDLLLTITTNTVAPKQHSLDPEPKLLAKLQNAETFNPTEQEELIWQMFEKSLAVNPYTSQANLTGQPAISLPTYRDESGLAMGLQFISPKGKEALLLQVAQLFEENGLFK</sequence>
<dbReference type="eggNOG" id="COG0154">
    <property type="taxonomic scope" value="Bacteria"/>
</dbReference>
<evidence type="ECO:0000313" key="4">
    <source>
        <dbReference type="Proteomes" id="UP000005388"/>
    </source>
</evidence>
<dbReference type="RefSeq" id="WP_006738593.1">
    <property type="nucleotide sequence ID" value="NZ_AEUZ02000001.1"/>
</dbReference>
<dbReference type="InterPro" id="IPR036928">
    <property type="entry name" value="AS_sf"/>
</dbReference>
<dbReference type="PANTHER" id="PTHR11895">
    <property type="entry name" value="TRANSAMIDASE"/>
    <property type="match status" value="1"/>
</dbReference>
<dbReference type="InterPro" id="IPR020556">
    <property type="entry name" value="Amidase_CS"/>
</dbReference>
<dbReference type="PROSITE" id="PS00571">
    <property type="entry name" value="AMIDASES"/>
    <property type="match status" value="1"/>
</dbReference>
<organism evidence="3 4">
    <name type="scientific">Streptococcus urinalis 2285-97</name>
    <dbReference type="NCBI Taxonomy" id="764291"/>
    <lineage>
        <taxon>Bacteria</taxon>
        <taxon>Bacillati</taxon>
        <taxon>Bacillota</taxon>
        <taxon>Bacilli</taxon>
        <taxon>Lactobacillales</taxon>
        <taxon>Streptococcaceae</taxon>
        <taxon>Streptococcus</taxon>
    </lineage>
</organism>
<dbReference type="STRING" id="764291.STRUR_1325"/>
<dbReference type="GO" id="GO:0004040">
    <property type="term" value="F:amidase activity"/>
    <property type="evidence" value="ECO:0007669"/>
    <property type="project" value="UniProtKB-EC"/>
</dbReference>
<dbReference type="Pfam" id="PF01425">
    <property type="entry name" value="Amidase"/>
    <property type="match status" value="1"/>
</dbReference>
<protein>
    <submittedName>
        <fullName evidence="3">Amidase</fullName>
        <ecNumber evidence="3">3.5.1.4</ecNumber>
    </submittedName>
</protein>
<evidence type="ECO:0000259" key="2">
    <source>
        <dbReference type="Pfam" id="PF01425"/>
    </source>
</evidence>
<name>G5KGK2_9STRE</name>
<accession>G5KGK2</accession>
<dbReference type="SUPFAM" id="SSF75304">
    <property type="entry name" value="Amidase signature (AS) enzymes"/>
    <property type="match status" value="1"/>
</dbReference>
<proteinExistence type="inferred from homology"/>
<dbReference type="PANTHER" id="PTHR11895:SF7">
    <property type="entry name" value="GLUTAMYL-TRNA(GLN) AMIDOTRANSFERASE SUBUNIT A, MITOCHONDRIAL"/>
    <property type="match status" value="1"/>
</dbReference>
<dbReference type="EC" id="3.5.1.4" evidence="3"/>
<feature type="domain" description="Amidase" evidence="2">
    <location>
        <begin position="22"/>
        <end position="468"/>
    </location>
</feature>
<evidence type="ECO:0000313" key="3">
    <source>
        <dbReference type="EMBL" id="EHJ55807.1"/>
    </source>
</evidence>
<dbReference type="EMBL" id="AEUZ02000001">
    <property type="protein sequence ID" value="EHJ55807.1"/>
    <property type="molecule type" value="Genomic_DNA"/>
</dbReference>
<keyword evidence="4" id="KW-1185">Reference proteome</keyword>
<dbReference type="Gene3D" id="3.90.1300.10">
    <property type="entry name" value="Amidase signature (AS) domain"/>
    <property type="match status" value="1"/>
</dbReference>